<sequence length="344" mass="36679">SVFLPFVSPLKINEPPLLPATISNTPLIFPIDTGSTGILLGHPKLPFLNTTGYPPAHSYLSSSNLLYAGSLVPLTLTFIASTTATSTVPVLIVDAKTHCPWYNPLTDAGTCPPNPSNHSDTGTALPTAGISYMGVGFGRNTGDGEQPKAIPAANPFLNLDSVDDIPVDSGAWHTGYILNTTGVTLGLTPNNTEDFAWAMLEPGTTHAEDPRDWAMPSMCVRVNDEAEDCGAALIDTGIAQMYLRRAVGRVTPNHTLSKPMRRRVDDGVKIAVDFLSSEGVGEKKEVVVGYEFVVGEGSKMEPVFVVPETQKEGKARVPFVNTGRGFLLGYEVAFDAIGGRFGFK</sequence>
<evidence type="ECO:0008006" key="3">
    <source>
        <dbReference type="Google" id="ProtNLM"/>
    </source>
</evidence>
<protein>
    <recommendedName>
        <fullName evidence="3">Acid protease</fullName>
    </recommendedName>
</protein>
<dbReference type="EMBL" id="MU004195">
    <property type="protein sequence ID" value="KAF2491488.1"/>
    <property type="molecule type" value="Genomic_DNA"/>
</dbReference>
<accession>A0A6A6QGE8</accession>
<dbReference type="Proteomes" id="UP000799750">
    <property type="component" value="Unassembled WGS sequence"/>
</dbReference>
<dbReference type="AlphaFoldDB" id="A0A6A6QGE8"/>
<keyword evidence="2" id="KW-1185">Reference proteome</keyword>
<name>A0A6A6QGE8_9PEZI</name>
<reference evidence="1" key="1">
    <citation type="journal article" date="2020" name="Stud. Mycol.">
        <title>101 Dothideomycetes genomes: a test case for predicting lifestyles and emergence of pathogens.</title>
        <authorList>
            <person name="Haridas S."/>
            <person name="Albert R."/>
            <person name="Binder M."/>
            <person name="Bloem J."/>
            <person name="Labutti K."/>
            <person name="Salamov A."/>
            <person name="Andreopoulos B."/>
            <person name="Baker S."/>
            <person name="Barry K."/>
            <person name="Bills G."/>
            <person name="Bluhm B."/>
            <person name="Cannon C."/>
            <person name="Castanera R."/>
            <person name="Culley D."/>
            <person name="Daum C."/>
            <person name="Ezra D."/>
            <person name="Gonzalez J."/>
            <person name="Henrissat B."/>
            <person name="Kuo A."/>
            <person name="Liang C."/>
            <person name="Lipzen A."/>
            <person name="Lutzoni F."/>
            <person name="Magnuson J."/>
            <person name="Mondo S."/>
            <person name="Nolan M."/>
            <person name="Ohm R."/>
            <person name="Pangilinan J."/>
            <person name="Park H.-J."/>
            <person name="Ramirez L."/>
            <person name="Alfaro M."/>
            <person name="Sun H."/>
            <person name="Tritt A."/>
            <person name="Yoshinaga Y."/>
            <person name="Zwiers L.-H."/>
            <person name="Turgeon B."/>
            <person name="Goodwin S."/>
            <person name="Spatafora J."/>
            <person name="Crous P."/>
            <person name="Grigoriev I."/>
        </authorList>
    </citation>
    <scope>NUCLEOTIDE SEQUENCE</scope>
    <source>
        <strain evidence="1">CBS 269.34</strain>
    </source>
</reference>
<feature type="non-terminal residue" evidence="1">
    <location>
        <position position="1"/>
    </location>
</feature>
<dbReference type="OrthoDB" id="5291209at2759"/>
<evidence type="ECO:0000313" key="1">
    <source>
        <dbReference type="EMBL" id="KAF2491488.1"/>
    </source>
</evidence>
<organism evidence="1 2">
    <name type="scientific">Lophium mytilinum</name>
    <dbReference type="NCBI Taxonomy" id="390894"/>
    <lineage>
        <taxon>Eukaryota</taxon>
        <taxon>Fungi</taxon>
        <taxon>Dikarya</taxon>
        <taxon>Ascomycota</taxon>
        <taxon>Pezizomycotina</taxon>
        <taxon>Dothideomycetes</taxon>
        <taxon>Pleosporomycetidae</taxon>
        <taxon>Mytilinidiales</taxon>
        <taxon>Mytilinidiaceae</taxon>
        <taxon>Lophium</taxon>
    </lineage>
</organism>
<feature type="non-terminal residue" evidence="1">
    <location>
        <position position="344"/>
    </location>
</feature>
<proteinExistence type="predicted"/>
<gene>
    <name evidence="1" type="ORF">BU16DRAFT_440179</name>
</gene>
<evidence type="ECO:0000313" key="2">
    <source>
        <dbReference type="Proteomes" id="UP000799750"/>
    </source>
</evidence>